<feature type="region of interest" description="Disordered" evidence="6">
    <location>
        <begin position="380"/>
        <end position="443"/>
    </location>
</feature>
<evidence type="ECO:0000256" key="1">
    <source>
        <dbReference type="ARBA" id="ARBA00008956"/>
    </source>
</evidence>
<reference evidence="7" key="1">
    <citation type="journal article" date="2022" name="Plant J.">
        <title>Strategies of tolerance reflected in two North American maple genomes.</title>
        <authorList>
            <person name="McEvoy S.L."/>
            <person name="Sezen U.U."/>
            <person name="Trouern-Trend A."/>
            <person name="McMahon S.M."/>
            <person name="Schaberg P.G."/>
            <person name="Yang J."/>
            <person name="Wegrzyn J.L."/>
            <person name="Swenson N.G."/>
        </authorList>
    </citation>
    <scope>NUCLEOTIDE SEQUENCE</scope>
    <source>
        <strain evidence="7">91603</strain>
    </source>
</reference>
<accession>A0AAD5JHN9</accession>
<evidence type="ECO:0000256" key="4">
    <source>
        <dbReference type="ARBA" id="ARBA00023089"/>
    </source>
</evidence>
<keyword evidence="4 5" id="KW-0287">Flowering</keyword>
<evidence type="ECO:0000313" key="7">
    <source>
        <dbReference type="EMBL" id="KAI9192852.1"/>
    </source>
</evidence>
<dbReference type="GO" id="GO:0009908">
    <property type="term" value="P:flower development"/>
    <property type="evidence" value="ECO:0007669"/>
    <property type="project" value="UniProtKB-KW"/>
</dbReference>
<reference evidence="7" key="2">
    <citation type="submission" date="2023-02" db="EMBL/GenBank/DDBJ databases">
        <authorList>
            <person name="Swenson N.G."/>
            <person name="Wegrzyn J.L."/>
            <person name="Mcevoy S.L."/>
        </authorList>
    </citation>
    <scope>NUCLEOTIDE SEQUENCE</scope>
    <source>
        <strain evidence="7">91603</strain>
        <tissue evidence="7">Leaf</tissue>
    </source>
</reference>
<comment type="caution">
    <text evidence="7">The sequence shown here is derived from an EMBL/GenBank/DDBJ whole genome shotgun (WGS) entry which is preliminary data.</text>
</comment>
<keyword evidence="8" id="KW-1185">Reference proteome</keyword>
<dbReference type="PANTHER" id="PTHR31791">
    <property type="entry name" value="FRIGIDA-LIKE PROTEIN 3-RELATED"/>
    <property type="match status" value="1"/>
</dbReference>
<sequence>MATELSTIKTERVEKLFEDLEAQRTILSSCTQLFTALTSHFTILQDSLIQKSKSLESKFVSLGSTSLQCFESLTHRENSISDRESAAVKLVNDKTAVALAELQKPAKFTDLSESLKSLCLRMDSSLLLKFIISKRKESMTLRAEISRAIRESVDPPRLVLDAVDEFLVQKAEGVGVTDKRWACGMLVQAMFPEGNNREKAVVGLEYARSIVERAEGILKRWKEQMGEAESSPAEAVMFLQMVVGFGLNSRFDQDFLRKLVVDFASRRDIAKIATSFGFGEKLADIIDELVKNGKEIEAVYFASESGLTERFPPVSLLKSHLRNSKKNATNTLKNGNYNNAATDESNNMELNSIKAIIKCVEDHKLESEFSIDSLKKRASQLEKSKSERKKSSVTNTKPQNKRGHGATASSSRGSGPPPVRPSKAAKFSNSYQSLGRRNAAPPAQLSPAARYSVPYNYPNQGVYEGSTTSHYASGYGVPHTQSPAAISQQHYTLPVDNVGAAGFRASGSYGGQSSYGAYDYSSAVPPSSYQPSSYTQ</sequence>
<dbReference type="InterPro" id="IPR012474">
    <property type="entry name" value="Frigida"/>
</dbReference>
<dbReference type="Pfam" id="PF07899">
    <property type="entry name" value="Frigida"/>
    <property type="match status" value="1"/>
</dbReference>
<dbReference type="Proteomes" id="UP001064489">
    <property type="component" value="Chromosome 6"/>
</dbReference>
<evidence type="ECO:0000313" key="8">
    <source>
        <dbReference type="Proteomes" id="UP001064489"/>
    </source>
</evidence>
<evidence type="ECO:0000256" key="2">
    <source>
        <dbReference type="ARBA" id="ARBA00022473"/>
    </source>
</evidence>
<keyword evidence="2 5" id="KW-0217">Developmental protein</keyword>
<evidence type="ECO:0000256" key="3">
    <source>
        <dbReference type="ARBA" id="ARBA00022782"/>
    </source>
</evidence>
<dbReference type="AlphaFoldDB" id="A0AAD5JHN9"/>
<dbReference type="EMBL" id="JAJSOW010000004">
    <property type="protein sequence ID" value="KAI9192852.1"/>
    <property type="molecule type" value="Genomic_DNA"/>
</dbReference>
<evidence type="ECO:0000256" key="6">
    <source>
        <dbReference type="SAM" id="MobiDB-lite"/>
    </source>
</evidence>
<organism evidence="7 8">
    <name type="scientific">Acer negundo</name>
    <name type="common">Box elder</name>
    <dbReference type="NCBI Taxonomy" id="4023"/>
    <lineage>
        <taxon>Eukaryota</taxon>
        <taxon>Viridiplantae</taxon>
        <taxon>Streptophyta</taxon>
        <taxon>Embryophyta</taxon>
        <taxon>Tracheophyta</taxon>
        <taxon>Spermatophyta</taxon>
        <taxon>Magnoliopsida</taxon>
        <taxon>eudicotyledons</taxon>
        <taxon>Gunneridae</taxon>
        <taxon>Pentapetalae</taxon>
        <taxon>rosids</taxon>
        <taxon>malvids</taxon>
        <taxon>Sapindales</taxon>
        <taxon>Sapindaceae</taxon>
        <taxon>Hippocastanoideae</taxon>
        <taxon>Acereae</taxon>
        <taxon>Acer</taxon>
    </lineage>
</organism>
<keyword evidence="3 5" id="KW-0221">Differentiation</keyword>
<protein>
    <recommendedName>
        <fullName evidence="5">FRIGIDA-like protein</fullName>
    </recommendedName>
</protein>
<gene>
    <name evidence="7" type="ORF">LWI28_028463</name>
</gene>
<proteinExistence type="inferred from homology"/>
<evidence type="ECO:0000256" key="5">
    <source>
        <dbReference type="RuleBase" id="RU364012"/>
    </source>
</evidence>
<dbReference type="GO" id="GO:0030154">
    <property type="term" value="P:cell differentiation"/>
    <property type="evidence" value="ECO:0007669"/>
    <property type="project" value="UniProtKB-KW"/>
</dbReference>
<name>A0AAD5JHN9_ACENE</name>
<dbReference type="PANTHER" id="PTHR31791:SF10">
    <property type="entry name" value="FRIGIDA-LIKE PROTEIN"/>
    <property type="match status" value="1"/>
</dbReference>
<comment type="similarity">
    <text evidence="1 5">Belongs to the Frigida family.</text>
</comment>